<dbReference type="Proteomes" id="UP000827549">
    <property type="component" value="Chromosome 3"/>
</dbReference>
<dbReference type="RefSeq" id="XP_062626140.1">
    <property type="nucleotide sequence ID" value="XM_062770156.1"/>
</dbReference>
<keyword evidence="3" id="KW-1185">Reference proteome</keyword>
<sequence>MGDTAPGITINQPGSSHPGLADTPTGFQRRWFMGTWSVVWSTLPMWKLTADVNIKYTTLSEGDYNKFESDVSYRPRKGGSVSRVVGVERLSPSTNGATFDWRGNGWLVFVTSHWEVLGYGVQVVDGVEVEWAVTSFSKTLFTPAGLDLYLRPRSDAPASAEVRKAVIERVVPHIREVAGDVGRLGGQGFEVP</sequence>
<gene>
    <name evidence="2" type="ORF">LOC62_03G003619</name>
</gene>
<organism evidence="2 3">
    <name type="scientific">Vanrija pseudolonga</name>
    <dbReference type="NCBI Taxonomy" id="143232"/>
    <lineage>
        <taxon>Eukaryota</taxon>
        <taxon>Fungi</taxon>
        <taxon>Dikarya</taxon>
        <taxon>Basidiomycota</taxon>
        <taxon>Agaricomycotina</taxon>
        <taxon>Tremellomycetes</taxon>
        <taxon>Trichosporonales</taxon>
        <taxon>Trichosporonaceae</taxon>
        <taxon>Vanrija</taxon>
    </lineage>
</organism>
<accession>A0AAF0YAN3</accession>
<evidence type="ECO:0000313" key="3">
    <source>
        <dbReference type="Proteomes" id="UP000827549"/>
    </source>
</evidence>
<name>A0AAF0YAN3_9TREE</name>
<evidence type="ECO:0000313" key="2">
    <source>
        <dbReference type="EMBL" id="WOO80108.1"/>
    </source>
</evidence>
<protein>
    <submittedName>
        <fullName evidence="2">Uncharacterized protein</fullName>
    </submittedName>
</protein>
<dbReference type="EMBL" id="CP086716">
    <property type="protein sequence ID" value="WOO80108.1"/>
    <property type="molecule type" value="Genomic_DNA"/>
</dbReference>
<proteinExistence type="predicted"/>
<evidence type="ECO:0000256" key="1">
    <source>
        <dbReference type="SAM" id="MobiDB-lite"/>
    </source>
</evidence>
<dbReference type="AlphaFoldDB" id="A0AAF0YAN3"/>
<dbReference type="GeneID" id="87806861"/>
<reference evidence="2" key="1">
    <citation type="submission" date="2023-10" db="EMBL/GenBank/DDBJ databases">
        <authorList>
            <person name="Noh H."/>
        </authorList>
    </citation>
    <scope>NUCLEOTIDE SEQUENCE</scope>
    <source>
        <strain evidence="2">DUCC4014</strain>
    </source>
</reference>
<feature type="region of interest" description="Disordered" evidence="1">
    <location>
        <begin position="1"/>
        <end position="20"/>
    </location>
</feature>